<dbReference type="AlphaFoldDB" id="A0A0D0ZVD1"/>
<dbReference type="PATRIC" id="fig|1379739.3.peg.895"/>
<dbReference type="Proteomes" id="UP000032250">
    <property type="component" value="Unassembled WGS sequence"/>
</dbReference>
<evidence type="ECO:0000313" key="2">
    <source>
        <dbReference type="Proteomes" id="UP000032250"/>
    </source>
</evidence>
<comment type="caution">
    <text evidence="1">The sequence shown here is derived from an EMBL/GenBank/DDBJ whole genome shotgun (WGS) entry which is preliminary data.</text>
</comment>
<dbReference type="OrthoDB" id="154708at2"/>
<dbReference type="RefSeq" id="WP_003488535.1">
    <property type="nucleotide sequence ID" value="NZ_JXSU01000007.1"/>
</dbReference>
<dbReference type="SUPFAM" id="SSF141571">
    <property type="entry name" value="Pentapeptide repeat-like"/>
    <property type="match status" value="1"/>
</dbReference>
<proteinExistence type="predicted"/>
<dbReference type="Pfam" id="PF00805">
    <property type="entry name" value="Pentapeptide"/>
    <property type="match status" value="1"/>
</dbReference>
<accession>A0A0D0ZVD1</accession>
<evidence type="ECO:0008006" key="3">
    <source>
        <dbReference type="Google" id="ProtNLM"/>
    </source>
</evidence>
<evidence type="ECO:0000313" key="1">
    <source>
        <dbReference type="EMBL" id="KIS22583.1"/>
    </source>
</evidence>
<protein>
    <recommendedName>
        <fullName evidence="3">Pentapeptide repeat-containing protein</fullName>
    </recommendedName>
</protein>
<name>A0A0D0ZVD1_CLOBO</name>
<reference evidence="1 2" key="1">
    <citation type="submission" date="2014-06" db="EMBL/GenBank/DDBJ databases">
        <title>Genome characterization of distinct group I Clostridium botulinum lineages.</title>
        <authorList>
            <person name="Giordani F."/>
            <person name="Anselmo A."/>
            <person name="Fillo S."/>
            <person name="Palozzi A.M."/>
            <person name="Fortunato A."/>
            <person name="Gentile B."/>
            <person name="Ciammaruconi A."/>
            <person name="Anniballi F."/>
            <person name="De Medici D."/>
            <person name="Lista F."/>
        </authorList>
    </citation>
    <scope>NUCLEOTIDE SEQUENCE [LARGE SCALE GENOMIC DNA]</scope>
    <source>
        <strain evidence="1 2">B2 450</strain>
    </source>
</reference>
<dbReference type="HOGENOM" id="CLU_068870_0_0_9"/>
<dbReference type="EMBL" id="JXSU01000007">
    <property type="protein sequence ID" value="KIS22583.1"/>
    <property type="molecule type" value="Genomic_DNA"/>
</dbReference>
<dbReference type="Gene3D" id="2.160.20.80">
    <property type="entry name" value="E3 ubiquitin-protein ligase SopA"/>
    <property type="match status" value="1"/>
</dbReference>
<gene>
    <name evidence="1" type="ORF">N495_02915</name>
</gene>
<dbReference type="InterPro" id="IPR001646">
    <property type="entry name" value="5peptide_repeat"/>
</dbReference>
<sequence>MIHKDKDRELQESLKIDCKNCFGFCCTALYFSKSDGFPNDKEAGNPCINLDEEFKCKVHKELRKKGLKGCTAYDCFGAGQKVAKVTYKGENWRENPGISQQMFDVFLVMRQIHEMLWYLSEASRMQDDLNIKYKINNMIMEIVKVSNLDAVSLIKLDLVVYRSKVNALLLETSKFIRNKYKKGKSSNINHKKLIAGRLNLIGADLKKKRLVGENLSGALLIAADLKGINLSGVDFLGADLRDTDLRGADLSRSIYLTQLQLNSAKGDINTQLPISLSRPEHWCD</sequence>
<organism evidence="1 2">
    <name type="scientific">Clostridium botulinum B2 450</name>
    <dbReference type="NCBI Taxonomy" id="1379739"/>
    <lineage>
        <taxon>Bacteria</taxon>
        <taxon>Bacillati</taxon>
        <taxon>Bacillota</taxon>
        <taxon>Clostridia</taxon>
        <taxon>Eubacteriales</taxon>
        <taxon>Clostridiaceae</taxon>
        <taxon>Clostridium</taxon>
    </lineage>
</organism>